<dbReference type="InterPro" id="IPR001608">
    <property type="entry name" value="Ala_racemase_N"/>
</dbReference>
<evidence type="ECO:0000313" key="4">
    <source>
        <dbReference type="EMBL" id="SOD79978.1"/>
    </source>
</evidence>
<dbReference type="SUPFAM" id="SSF51419">
    <property type="entry name" value="PLP-binding barrel"/>
    <property type="match status" value="1"/>
</dbReference>
<gene>
    <name evidence="4" type="ORF">SAMN06269250_1172</name>
</gene>
<dbReference type="InterPro" id="IPR029066">
    <property type="entry name" value="PLP-binding_barrel"/>
</dbReference>
<dbReference type="Pfam" id="PF01168">
    <property type="entry name" value="Ala_racemase_N"/>
    <property type="match status" value="1"/>
</dbReference>
<keyword evidence="2" id="KW-0456">Lyase</keyword>
<dbReference type="InterPro" id="IPR042208">
    <property type="entry name" value="D-ser_dehydrat-like_sf"/>
</dbReference>
<proteinExistence type="inferred from homology"/>
<dbReference type="GO" id="GO:0008721">
    <property type="term" value="F:D-serine ammonia-lyase activity"/>
    <property type="evidence" value="ECO:0007669"/>
    <property type="project" value="TreeGrafter"/>
</dbReference>
<dbReference type="InterPro" id="IPR051466">
    <property type="entry name" value="D-amino_acid_metab_enzyme"/>
</dbReference>
<protein>
    <submittedName>
        <fullName evidence="4">D-serine deaminase, pyridoxal phosphate-dependent</fullName>
    </submittedName>
</protein>
<feature type="domain" description="D-serine dehydratase-like" evidence="3">
    <location>
        <begin position="262"/>
        <end position="352"/>
    </location>
</feature>
<evidence type="ECO:0000256" key="1">
    <source>
        <dbReference type="ARBA" id="ARBA00005323"/>
    </source>
</evidence>
<organism evidence="4 5">
    <name type="scientific">Spirosoma fluviale</name>
    <dbReference type="NCBI Taxonomy" id="1597977"/>
    <lineage>
        <taxon>Bacteria</taxon>
        <taxon>Pseudomonadati</taxon>
        <taxon>Bacteroidota</taxon>
        <taxon>Cytophagia</taxon>
        <taxon>Cytophagales</taxon>
        <taxon>Cytophagaceae</taxon>
        <taxon>Spirosoma</taxon>
    </lineage>
</organism>
<accession>A0A286F9R2</accession>
<dbReference type="OrthoDB" id="9788869at2"/>
<dbReference type="AlphaFoldDB" id="A0A286F9R2"/>
<reference evidence="5" key="1">
    <citation type="submission" date="2017-09" db="EMBL/GenBank/DDBJ databases">
        <authorList>
            <person name="Varghese N."/>
            <person name="Submissions S."/>
        </authorList>
    </citation>
    <scope>NUCLEOTIDE SEQUENCE [LARGE SCALE GENOMIC DNA]</scope>
    <source>
        <strain evidence="5">DSM 29961</strain>
    </source>
</reference>
<dbReference type="SMART" id="SM01119">
    <property type="entry name" value="D-ser_dehydrat"/>
    <property type="match status" value="1"/>
</dbReference>
<dbReference type="GO" id="GO:0036088">
    <property type="term" value="P:D-serine catabolic process"/>
    <property type="evidence" value="ECO:0007669"/>
    <property type="project" value="TreeGrafter"/>
</dbReference>
<keyword evidence="5" id="KW-1185">Reference proteome</keyword>
<dbReference type="PANTHER" id="PTHR28004:SF2">
    <property type="entry name" value="D-SERINE DEHYDRATASE"/>
    <property type="match status" value="1"/>
</dbReference>
<evidence type="ECO:0000313" key="5">
    <source>
        <dbReference type="Proteomes" id="UP000219452"/>
    </source>
</evidence>
<dbReference type="PANTHER" id="PTHR28004">
    <property type="entry name" value="ZGC:162816-RELATED"/>
    <property type="match status" value="1"/>
</dbReference>
<dbReference type="Proteomes" id="UP000219452">
    <property type="component" value="Unassembled WGS sequence"/>
</dbReference>
<evidence type="ECO:0000256" key="2">
    <source>
        <dbReference type="ARBA" id="ARBA00023239"/>
    </source>
</evidence>
<dbReference type="EMBL" id="OCNH01000001">
    <property type="protein sequence ID" value="SOD79978.1"/>
    <property type="molecule type" value="Genomic_DNA"/>
</dbReference>
<sequence>MEQTPWYSIADIAQLDTPALVVYPERVKQNIALLVRSIDSVKRLRPHVKTSKSREASQLLMEAGIRKFKCATIAEAEMLASIGAPDVLLAYQPNGAKMHRLLSLIKAYPETTFSCLVDNLGTARQLSELAVAAGAVVPVYVDLNVGMNRTGMAPGEAVLTLYTELSALPGIQPMGLHAYDGHLRDPDMAVRAAQCDAAFWPVKLLSDTISARGLGKPILVVGGSPTFPIHAKRPDVECSPGTFIYWDKGYQSTLAEQPFLPAGLVVTRVISLPDATKVCLDVGHKSIAAEGELSQRITFLNAPELKAIGQSEEHLVVEAGEGHSYKVGDVLYGLPNHICPTVALYERAYTIENGTLSGEWRTVSRDRIMSI</sequence>
<evidence type="ECO:0000259" key="3">
    <source>
        <dbReference type="SMART" id="SM01119"/>
    </source>
</evidence>
<dbReference type="Gene3D" id="2.40.37.20">
    <property type="entry name" value="D-serine dehydratase-like domain"/>
    <property type="match status" value="1"/>
</dbReference>
<name>A0A286F9R2_9BACT</name>
<dbReference type="InterPro" id="IPR026956">
    <property type="entry name" value="D-ser_dehydrat-like_dom"/>
</dbReference>
<dbReference type="Pfam" id="PF14031">
    <property type="entry name" value="D-ser_dehydrat"/>
    <property type="match status" value="1"/>
</dbReference>
<comment type="similarity">
    <text evidence="1">Belongs to the DSD1 family.</text>
</comment>
<dbReference type="RefSeq" id="WP_097124843.1">
    <property type="nucleotide sequence ID" value="NZ_OCNH01000001.1"/>
</dbReference>
<dbReference type="Gene3D" id="3.20.20.10">
    <property type="entry name" value="Alanine racemase"/>
    <property type="match status" value="1"/>
</dbReference>
<dbReference type="CDD" id="cd06821">
    <property type="entry name" value="PLPDE_III_D-TA"/>
    <property type="match status" value="1"/>
</dbReference>